<dbReference type="InterPro" id="IPR037128">
    <property type="entry name" value="Quinolinate_PRibosylTase_N_sf"/>
</dbReference>
<evidence type="ECO:0000313" key="14">
    <source>
        <dbReference type="Proteomes" id="UP001612915"/>
    </source>
</evidence>
<dbReference type="PANTHER" id="PTHR32179:SF3">
    <property type="entry name" value="NICOTINATE-NUCLEOTIDE PYROPHOSPHORYLASE [CARBOXYLATING]"/>
    <property type="match status" value="1"/>
</dbReference>
<dbReference type="RefSeq" id="WP_398280586.1">
    <property type="nucleotide sequence ID" value="NZ_JBITLV010000004.1"/>
</dbReference>
<dbReference type="NCBIfam" id="TIGR00078">
    <property type="entry name" value="nadC"/>
    <property type="match status" value="1"/>
</dbReference>
<keyword evidence="14" id="KW-1185">Reference proteome</keyword>
<organism evidence="13 14">
    <name type="scientific">Spongisporangium articulatum</name>
    <dbReference type="NCBI Taxonomy" id="3362603"/>
    <lineage>
        <taxon>Bacteria</taxon>
        <taxon>Bacillati</taxon>
        <taxon>Actinomycetota</taxon>
        <taxon>Actinomycetes</taxon>
        <taxon>Kineosporiales</taxon>
        <taxon>Kineosporiaceae</taxon>
        <taxon>Spongisporangium</taxon>
    </lineage>
</organism>
<dbReference type="PIRSF" id="PIRSF006250">
    <property type="entry name" value="NadC_ModD"/>
    <property type="match status" value="1"/>
</dbReference>
<evidence type="ECO:0000259" key="11">
    <source>
        <dbReference type="Pfam" id="PF01729"/>
    </source>
</evidence>
<evidence type="ECO:0000256" key="7">
    <source>
        <dbReference type="ARBA" id="ARBA00022679"/>
    </source>
</evidence>
<dbReference type="SUPFAM" id="SSF51690">
    <property type="entry name" value="Nicotinate/Quinolinate PRTase C-terminal domain-like"/>
    <property type="match status" value="1"/>
</dbReference>
<reference evidence="13 14" key="1">
    <citation type="submission" date="2024-10" db="EMBL/GenBank/DDBJ databases">
        <title>The Natural Products Discovery Center: Release of the First 8490 Sequenced Strains for Exploring Actinobacteria Biosynthetic Diversity.</title>
        <authorList>
            <person name="Kalkreuter E."/>
            <person name="Kautsar S.A."/>
            <person name="Yang D."/>
            <person name="Bader C.D."/>
            <person name="Teijaro C.N."/>
            <person name="Fluegel L."/>
            <person name="Davis C.M."/>
            <person name="Simpson J.R."/>
            <person name="Lauterbach L."/>
            <person name="Steele A.D."/>
            <person name="Gui C."/>
            <person name="Meng S."/>
            <person name="Li G."/>
            <person name="Viehrig K."/>
            <person name="Ye F."/>
            <person name="Su P."/>
            <person name="Kiefer A.F."/>
            <person name="Nichols A."/>
            <person name="Cepeda A.J."/>
            <person name="Yan W."/>
            <person name="Fan B."/>
            <person name="Jiang Y."/>
            <person name="Adhikari A."/>
            <person name="Zheng C.-J."/>
            <person name="Schuster L."/>
            <person name="Cowan T.M."/>
            <person name="Smanski M.J."/>
            <person name="Chevrette M.G."/>
            <person name="De Carvalho L.P.S."/>
            <person name="Shen B."/>
        </authorList>
    </citation>
    <scope>NUCLEOTIDE SEQUENCE [LARGE SCALE GENOMIC DNA]</scope>
    <source>
        <strain evidence="13 14">NPDC049639</strain>
    </source>
</reference>
<keyword evidence="6 10" id="KW-0328">Glycosyltransferase</keyword>
<comment type="catalytic activity">
    <reaction evidence="9">
        <text>nicotinate beta-D-ribonucleotide + CO2 + diphosphate = quinolinate + 5-phospho-alpha-D-ribose 1-diphosphate + 2 H(+)</text>
        <dbReference type="Rhea" id="RHEA:12733"/>
        <dbReference type="ChEBI" id="CHEBI:15378"/>
        <dbReference type="ChEBI" id="CHEBI:16526"/>
        <dbReference type="ChEBI" id="CHEBI:29959"/>
        <dbReference type="ChEBI" id="CHEBI:33019"/>
        <dbReference type="ChEBI" id="CHEBI:57502"/>
        <dbReference type="ChEBI" id="CHEBI:58017"/>
        <dbReference type="EC" id="2.4.2.19"/>
    </reaction>
</comment>
<gene>
    <name evidence="13" type="primary">nadC</name>
    <name evidence="13" type="ORF">ACIB24_12730</name>
</gene>
<evidence type="ECO:0000256" key="1">
    <source>
        <dbReference type="ARBA" id="ARBA00003237"/>
    </source>
</evidence>
<keyword evidence="7 10" id="KW-0808">Transferase</keyword>
<comment type="similarity">
    <text evidence="3 10">Belongs to the NadC/ModD family.</text>
</comment>
<dbReference type="Proteomes" id="UP001612915">
    <property type="component" value="Unassembled WGS sequence"/>
</dbReference>
<evidence type="ECO:0000256" key="5">
    <source>
        <dbReference type="ARBA" id="ARBA00022642"/>
    </source>
</evidence>
<evidence type="ECO:0000256" key="2">
    <source>
        <dbReference type="ARBA" id="ARBA00004893"/>
    </source>
</evidence>
<dbReference type="SUPFAM" id="SSF54675">
    <property type="entry name" value="Nicotinate/Quinolinate PRTase N-terminal domain-like"/>
    <property type="match status" value="1"/>
</dbReference>
<evidence type="ECO:0000256" key="8">
    <source>
        <dbReference type="ARBA" id="ARBA00033102"/>
    </source>
</evidence>
<evidence type="ECO:0000256" key="9">
    <source>
        <dbReference type="ARBA" id="ARBA00047445"/>
    </source>
</evidence>
<dbReference type="Gene3D" id="3.20.20.70">
    <property type="entry name" value="Aldolase class I"/>
    <property type="match status" value="1"/>
</dbReference>
<dbReference type="InterPro" id="IPR036068">
    <property type="entry name" value="Nicotinate_pribotase-like_C"/>
</dbReference>
<evidence type="ECO:0000256" key="6">
    <source>
        <dbReference type="ARBA" id="ARBA00022676"/>
    </source>
</evidence>
<accession>A0ABW8ANH4</accession>
<dbReference type="EC" id="2.4.2.19" evidence="4"/>
<evidence type="ECO:0000256" key="4">
    <source>
        <dbReference type="ARBA" id="ARBA00011944"/>
    </source>
</evidence>
<evidence type="ECO:0000313" key="13">
    <source>
        <dbReference type="EMBL" id="MFI7587930.1"/>
    </source>
</evidence>
<comment type="pathway">
    <text evidence="2">Cofactor biosynthesis; NAD(+) biosynthesis; nicotinate D-ribonucleotide from quinolinate: step 1/1.</text>
</comment>
<dbReference type="InterPro" id="IPR002638">
    <property type="entry name" value="Quinolinate_PRibosylTrfase_C"/>
</dbReference>
<comment type="caution">
    <text evidence="13">The sequence shown here is derived from an EMBL/GenBank/DDBJ whole genome shotgun (WGS) entry which is preliminary data.</text>
</comment>
<sequence length="324" mass="34284">MTRWPDEERAAWQSGAREALVEAGLDAAWVRNLVLRALDEDLGGRPDGRGTGPSRGAGHDVTTEATVAADAEGEAHLVARADGVLGGLPLLPVVLAEVAAWLGLPVPYADVLRRDGDSVVRGDVIAVLRGRTRVLLVAERTALNLISRCCGIATHTRAWARELEGTGARVLDTRKTTPGLRMLEKYAVRCGGGTNKRMGLYDVAMVKDNHKIAAGSIKEAYRLVTERFPDVDVQVEVTTPDEAVEAVTAGAAFLLCDNMSVEVLAETVRRARAAAPVGVVVELEATGGLTLPVANAYARTGVDYLSVGALTHSSPILDVALDLV</sequence>
<feature type="domain" description="Quinolinate phosphoribosyl transferase N-terminal" evidence="12">
    <location>
        <begin position="60"/>
        <end position="150"/>
    </location>
</feature>
<dbReference type="PANTHER" id="PTHR32179">
    <property type="entry name" value="NICOTINATE-NUCLEOTIDE PYROPHOSPHORYLASE [CARBOXYLATING]"/>
    <property type="match status" value="1"/>
</dbReference>
<keyword evidence="5" id="KW-0662">Pyridine nucleotide biosynthesis</keyword>
<name>A0ABW8ANH4_9ACTN</name>
<dbReference type="Gene3D" id="3.90.1170.20">
    <property type="entry name" value="Quinolinate phosphoribosyl transferase, N-terminal domain"/>
    <property type="match status" value="1"/>
</dbReference>
<dbReference type="Pfam" id="PF02749">
    <property type="entry name" value="QRPTase_N"/>
    <property type="match status" value="1"/>
</dbReference>
<proteinExistence type="inferred from homology"/>
<evidence type="ECO:0000256" key="3">
    <source>
        <dbReference type="ARBA" id="ARBA00009400"/>
    </source>
</evidence>
<dbReference type="InterPro" id="IPR022412">
    <property type="entry name" value="Quinolinate_PRibosylTrfase_N"/>
</dbReference>
<dbReference type="CDD" id="cd01572">
    <property type="entry name" value="QPRTase"/>
    <property type="match status" value="1"/>
</dbReference>
<evidence type="ECO:0000259" key="12">
    <source>
        <dbReference type="Pfam" id="PF02749"/>
    </source>
</evidence>
<feature type="domain" description="Quinolinate phosphoribosyl transferase C-terminal" evidence="11">
    <location>
        <begin position="152"/>
        <end position="322"/>
    </location>
</feature>
<dbReference type="GO" id="GO:0004514">
    <property type="term" value="F:nicotinate-nucleotide diphosphorylase (carboxylating) activity"/>
    <property type="evidence" value="ECO:0007669"/>
    <property type="project" value="UniProtKB-EC"/>
</dbReference>
<dbReference type="InterPro" id="IPR027277">
    <property type="entry name" value="NadC/ModD"/>
</dbReference>
<dbReference type="EMBL" id="JBITLV010000004">
    <property type="protein sequence ID" value="MFI7587930.1"/>
    <property type="molecule type" value="Genomic_DNA"/>
</dbReference>
<protein>
    <recommendedName>
        <fullName evidence="4">nicotinate-nucleotide diphosphorylase (carboxylating)</fullName>
        <ecNumber evidence="4">2.4.2.19</ecNumber>
    </recommendedName>
    <alternativeName>
        <fullName evidence="8">Quinolinate phosphoribosyltransferase [decarboxylating]</fullName>
    </alternativeName>
</protein>
<dbReference type="Pfam" id="PF01729">
    <property type="entry name" value="QRPTase_C"/>
    <property type="match status" value="1"/>
</dbReference>
<comment type="function">
    <text evidence="1">Involved in the catabolism of quinolinic acid (QA).</text>
</comment>
<dbReference type="InterPro" id="IPR013785">
    <property type="entry name" value="Aldolase_TIM"/>
</dbReference>
<dbReference type="InterPro" id="IPR004393">
    <property type="entry name" value="NadC"/>
</dbReference>
<evidence type="ECO:0000256" key="10">
    <source>
        <dbReference type="PIRNR" id="PIRNR006250"/>
    </source>
</evidence>